<evidence type="ECO:0000313" key="10">
    <source>
        <dbReference type="EMBL" id="CAK9259376.1"/>
    </source>
</evidence>
<dbReference type="PRINTS" id="PR00750">
    <property type="entry name" value="BETAAMYLASE"/>
</dbReference>
<keyword evidence="7 8" id="KW-0624">Polysaccharide degradation</keyword>
<dbReference type="EC" id="3.2.1.2" evidence="3 8"/>
<organism evidence="10 11">
    <name type="scientific">Sphagnum jensenii</name>
    <dbReference type="NCBI Taxonomy" id="128206"/>
    <lineage>
        <taxon>Eukaryota</taxon>
        <taxon>Viridiplantae</taxon>
        <taxon>Streptophyta</taxon>
        <taxon>Embryophyta</taxon>
        <taxon>Bryophyta</taxon>
        <taxon>Sphagnophytina</taxon>
        <taxon>Sphagnopsida</taxon>
        <taxon>Sphagnales</taxon>
        <taxon>Sphagnaceae</taxon>
        <taxon>Sphagnum</taxon>
    </lineage>
</organism>
<evidence type="ECO:0000313" key="11">
    <source>
        <dbReference type="Proteomes" id="UP001497444"/>
    </source>
</evidence>
<name>A0ABP0W051_9BRYO</name>
<proteinExistence type="inferred from homology"/>
<gene>
    <name evidence="10" type="ORF">CSSPJE1EN1_LOCUS4854</name>
</gene>
<keyword evidence="4 8" id="KW-0378">Hydrolase</keyword>
<keyword evidence="11" id="KW-1185">Reference proteome</keyword>
<dbReference type="PANTHER" id="PTHR31352:SF31">
    <property type="entry name" value="BETA-AMYLASE 1, CHLOROPLASTIC"/>
    <property type="match status" value="1"/>
</dbReference>
<dbReference type="Pfam" id="PF01373">
    <property type="entry name" value="Glyco_hydro_14"/>
    <property type="match status" value="1"/>
</dbReference>
<evidence type="ECO:0000256" key="1">
    <source>
        <dbReference type="ARBA" id="ARBA00000546"/>
    </source>
</evidence>
<protein>
    <recommendedName>
        <fullName evidence="3 8">Beta-amylase</fullName>
        <ecNumber evidence="3 8">3.2.1.2</ecNumber>
    </recommendedName>
</protein>
<keyword evidence="5 8" id="KW-0119">Carbohydrate metabolism</keyword>
<dbReference type="PROSITE" id="PS00506">
    <property type="entry name" value="BETA_AMYLASE_1"/>
    <property type="match status" value="1"/>
</dbReference>
<dbReference type="Gene3D" id="3.20.20.80">
    <property type="entry name" value="Glycosidases"/>
    <property type="match status" value="1"/>
</dbReference>
<dbReference type="InterPro" id="IPR017853">
    <property type="entry name" value="GH"/>
</dbReference>
<evidence type="ECO:0000256" key="9">
    <source>
        <dbReference type="SAM" id="MobiDB-lite"/>
    </source>
</evidence>
<reference evidence="10" key="1">
    <citation type="submission" date="2024-02" db="EMBL/GenBank/DDBJ databases">
        <authorList>
            <consortium name="ELIXIR-Norway"/>
            <consortium name="Elixir Norway"/>
        </authorList>
    </citation>
    <scope>NUCLEOTIDE SEQUENCE</scope>
</reference>
<dbReference type="PROSITE" id="PS00679">
    <property type="entry name" value="BETA_AMYLASE_2"/>
    <property type="match status" value="1"/>
</dbReference>
<dbReference type="EMBL" id="OZ020107">
    <property type="protein sequence ID" value="CAK9259376.1"/>
    <property type="molecule type" value="Genomic_DNA"/>
</dbReference>
<dbReference type="Proteomes" id="UP001497444">
    <property type="component" value="Chromosome 12"/>
</dbReference>
<dbReference type="InterPro" id="IPR001554">
    <property type="entry name" value="Glyco_hydro_14"/>
</dbReference>
<evidence type="ECO:0000256" key="3">
    <source>
        <dbReference type="ARBA" id="ARBA00012594"/>
    </source>
</evidence>
<dbReference type="InterPro" id="IPR018238">
    <property type="entry name" value="Glyco_hydro_14_CS"/>
</dbReference>
<dbReference type="PANTHER" id="PTHR31352">
    <property type="entry name" value="BETA-AMYLASE 1, CHLOROPLASTIC"/>
    <property type="match status" value="1"/>
</dbReference>
<evidence type="ECO:0000256" key="5">
    <source>
        <dbReference type="ARBA" id="ARBA00023277"/>
    </source>
</evidence>
<keyword evidence="6 8" id="KW-0326">Glycosidase</keyword>
<feature type="compositionally biased region" description="Low complexity" evidence="9">
    <location>
        <begin position="80"/>
        <end position="93"/>
    </location>
</feature>
<sequence>MTSIACLSSSAVAALGVSQRAGLGFECSSSQQQQQTEASCSNRSSSFVLQKSWQRRGGRDQQRQDGGGVAVFCSDARRATSSSSSRGFAPPSADDWWRRSPQQQEEAAAGNDNSRIMDHLHSSLVAAEIGGRESILVEKSSWQQQLQQAAALWQEYPFLETPTSRGTSGGVPVFVMLPLDSVNMNNTLNRRRALNASLMALKSAGVEGVMLDVWWGIVERDGPRIYNWSAYKELIDLVRSHGLKVQAVMSFHKCGGNVGDSCTVPLPPWVMEEVERNPDIVYTDKAGRRNPEYLSLGCDTLPVLKGRSPVQVYTDFMRSFRDTFANLLGDVIIEIQCGLGPAGELRYPSYPESEGKWRFPGIGEFQCYDKYMLASLKANAHALGKPHWGLGGPHDAGHYNQWPEDTSFFSRDGSWKSDYGQFFMEWYSEMLLAHGERVLAAATGVFCGTGAIVSGKVAGIHWHYGTRSHAAELTAGYYNTRTRDGYAPIAQMFAKHGVTLNFTCIEMRDFEQPSDALCCPESLVRQVAVATRKAGIRMAGENALPRFDKYAHDQVVSKSRLRMNEMGDTDGEFEPMCAFTFLRMGENLFYSENWRQFVPFVRHMEEGRTFQPWEEEAHSAETHVHATGPLVQEAASLMYH</sequence>
<evidence type="ECO:0000256" key="4">
    <source>
        <dbReference type="ARBA" id="ARBA00022801"/>
    </source>
</evidence>
<evidence type="ECO:0000256" key="6">
    <source>
        <dbReference type="ARBA" id="ARBA00023295"/>
    </source>
</evidence>
<evidence type="ECO:0000256" key="7">
    <source>
        <dbReference type="ARBA" id="ARBA00023326"/>
    </source>
</evidence>
<comment type="catalytic activity">
    <reaction evidence="1 8">
        <text>Hydrolysis of (1-&gt;4)-alpha-D-glucosidic linkages in polysaccharides so as to remove successive maltose units from the non-reducing ends of the chains.</text>
        <dbReference type="EC" id="3.2.1.2"/>
    </reaction>
</comment>
<comment type="similarity">
    <text evidence="2 8">Belongs to the glycosyl hydrolase 14 family.</text>
</comment>
<accession>A0ABP0W051</accession>
<dbReference type="SUPFAM" id="SSF51445">
    <property type="entry name" value="(Trans)glycosidases"/>
    <property type="match status" value="1"/>
</dbReference>
<feature type="region of interest" description="Disordered" evidence="9">
    <location>
        <begin position="80"/>
        <end position="115"/>
    </location>
</feature>
<evidence type="ECO:0000256" key="2">
    <source>
        <dbReference type="ARBA" id="ARBA00005652"/>
    </source>
</evidence>
<evidence type="ECO:0000256" key="8">
    <source>
        <dbReference type="RuleBase" id="RU000509"/>
    </source>
</evidence>